<dbReference type="GO" id="GO:0003993">
    <property type="term" value="F:acid phosphatase activity"/>
    <property type="evidence" value="ECO:0007669"/>
    <property type="project" value="TreeGrafter"/>
</dbReference>
<evidence type="ECO:0000313" key="8">
    <source>
        <dbReference type="EMBL" id="KAJ9634163.1"/>
    </source>
</evidence>
<dbReference type="GO" id="GO:0016158">
    <property type="term" value="F:inositol hexakisphosphate 3-phosphatase activity"/>
    <property type="evidence" value="ECO:0007669"/>
    <property type="project" value="UniProtKB-EC"/>
</dbReference>
<dbReference type="GO" id="GO:0009277">
    <property type="term" value="C:fungal-type cell wall"/>
    <property type="evidence" value="ECO:0007669"/>
    <property type="project" value="TreeGrafter"/>
</dbReference>
<name>A0AA39CXW8_9EURO</name>
<accession>A0AA39CXW8</accession>
<evidence type="ECO:0000256" key="5">
    <source>
        <dbReference type="PIRSR" id="PIRSR000894-1"/>
    </source>
</evidence>
<keyword evidence="3 8" id="KW-0378">Hydrolase</keyword>
<dbReference type="SUPFAM" id="SSF53254">
    <property type="entry name" value="Phosphoglycerate mutase-like"/>
    <property type="match status" value="1"/>
</dbReference>
<dbReference type="PANTHER" id="PTHR20963">
    <property type="entry name" value="MULTIPLE INOSITOL POLYPHOSPHATE PHOSPHATASE-RELATED"/>
    <property type="match status" value="1"/>
</dbReference>
<keyword evidence="9" id="KW-1185">Reference proteome</keyword>
<feature type="chain" id="PRO_5041319572" description="3-phytase" evidence="7">
    <location>
        <begin position="19"/>
        <end position="474"/>
    </location>
</feature>
<comment type="similarity">
    <text evidence="1">Belongs to the histidine acid phosphatase family.</text>
</comment>
<evidence type="ECO:0000313" key="9">
    <source>
        <dbReference type="Proteomes" id="UP001172681"/>
    </source>
</evidence>
<organism evidence="8 9">
    <name type="scientific">Knufia peltigerae</name>
    <dbReference type="NCBI Taxonomy" id="1002370"/>
    <lineage>
        <taxon>Eukaryota</taxon>
        <taxon>Fungi</taxon>
        <taxon>Dikarya</taxon>
        <taxon>Ascomycota</taxon>
        <taxon>Pezizomycotina</taxon>
        <taxon>Eurotiomycetes</taxon>
        <taxon>Chaetothyriomycetidae</taxon>
        <taxon>Chaetothyriales</taxon>
        <taxon>Trichomeriaceae</taxon>
        <taxon>Knufia</taxon>
    </lineage>
</organism>
<reference evidence="8" key="1">
    <citation type="submission" date="2022-10" db="EMBL/GenBank/DDBJ databases">
        <title>Culturing micro-colonial fungi from biological soil crusts in the Mojave desert and describing Neophaeococcomyces mojavensis, and introducing the new genera and species Taxawa tesnikishii.</title>
        <authorList>
            <person name="Kurbessoian T."/>
            <person name="Stajich J.E."/>
        </authorList>
    </citation>
    <scope>NUCLEOTIDE SEQUENCE</scope>
    <source>
        <strain evidence="8">TK_35</strain>
    </source>
</reference>
<feature type="disulfide bond" evidence="6">
    <location>
        <begin position="408"/>
        <end position="416"/>
    </location>
</feature>
<dbReference type="CDD" id="cd07061">
    <property type="entry name" value="HP_HAP_like"/>
    <property type="match status" value="1"/>
</dbReference>
<dbReference type="InterPro" id="IPR033379">
    <property type="entry name" value="Acid_Pase_AS"/>
</dbReference>
<keyword evidence="7" id="KW-0732">Signal</keyword>
<evidence type="ECO:0000256" key="3">
    <source>
        <dbReference type="ARBA" id="ARBA00022801"/>
    </source>
</evidence>
<dbReference type="PROSITE" id="PS00616">
    <property type="entry name" value="HIS_ACID_PHOSPHAT_1"/>
    <property type="match status" value="1"/>
</dbReference>
<dbReference type="Proteomes" id="UP001172681">
    <property type="component" value="Unassembled WGS sequence"/>
</dbReference>
<keyword evidence="4" id="KW-0325">Glycoprotein</keyword>
<proteinExistence type="inferred from homology"/>
<feature type="active site" description="Nucleophile" evidence="5">
    <location>
        <position position="78"/>
    </location>
</feature>
<protein>
    <recommendedName>
        <fullName evidence="2">3-phytase</fullName>
        <ecNumber evidence="2">3.1.3.8</ecNumber>
    </recommendedName>
</protein>
<dbReference type="EC" id="3.1.3.8" evidence="2"/>
<dbReference type="PANTHER" id="PTHR20963:SF18">
    <property type="entry name" value="ACID PHOSPHATASE PHO11-RELATED"/>
    <property type="match status" value="1"/>
</dbReference>
<feature type="active site" description="Proton donor" evidence="5">
    <location>
        <position position="333"/>
    </location>
</feature>
<evidence type="ECO:0000256" key="7">
    <source>
        <dbReference type="SAM" id="SignalP"/>
    </source>
</evidence>
<sequence>MVLFSILTTSLLVSSVCAASRGYNTYLDKQFPQTFYDSYNVLKHTGGIGPYTDRVGYGIDPNAPESCAVDQVIMLMRHGERYPDSITAASIEHALEKLYASGITKWEGDLSFLNGWTSFLSEPGYFEQETFSGPYSGLLDAFKRGSEYRSKYGHLWDGESTVPIFAGGYERVVETARYFGMGFFGYNYSTSAAMNIISENYTQGADSLTPTCLSDTGLLACFYTQRMLPPLAVAAERFNSQNPALNLNSSDIKSLMSLAAFELQARPHSPWVEAFTLDEWVAFGYLQDLSYYYCSGPGDPYQVAVGQVFANASLALMRAGPSHLSMSWNFAHDAYMTPVLAALGLNVPSSPLPNNSIPFPNPYNSADMVPMGGHLVLERLSCNATALSKPGTFVRAVLNEAVVPWQNCQSGPGYSCPLDDFANIVNQIPNFVDMCGVAKAGYPEYLDFWWKYNTTTDLNYQKGPIAYQEKYTLV</sequence>
<dbReference type="InterPro" id="IPR000560">
    <property type="entry name" value="His_Pase_clade-2"/>
</dbReference>
<dbReference type="Pfam" id="PF00328">
    <property type="entry name" value="His_Phos_2"/>
    <property type="match status" value="1"/>
</dbReference>
<dbReference type="Gene3D" id="3.40.50.1240">
    <property type="entry name" value="Phosphoglycerate mutase-like"/>
    <property type="match status" value="1"/>
</dbReference>
<evidence type="ECO:0000256" key="6">
    <source>
        <dbReference type="PIRSR" id="PIRSR000894-2"/>
    </source>
</evidence>
<feature type="signal peptide" evidence="7">
    <location>
        <begin position="1"/>
        <end position="18"/>
    </location>
</feature>
<dbReference type="AlphaFoldDB" id="A0AA39CXW8"/>
<feature type="disulfide bond" evidence="6">
    <location>
        <begin position="67"/>
        <end position="382"/>
    </location>
</feature>
<keyword evidence="6" id="KW-1015">Disulfide bond</keyword>
<comment type="caution">
    <text evidence="8">The sequence shown here is derived from an EMBL/GenBank/DDBJ whole genome shotgun (WGS) entry which is preliminary data.</text>
</comment>
<evidence type="ECO:0000256" key="4">
    <source>
        <dbReference type="ARBA" id="ARBA00023180"/>
    </source>
</evidence>
<gene>
    <name evidence="8" type="primary">PHO5_2</name>
    <name evidence="8" type="ORF">H2204_006494</name>
</gene>
<dbReference type="PIRSF" id="PIRSF000894">
    <property type="entry name" value="Acid_phosphatase"/>
    <property type="match status" value="1"/>
</dbReference>
<evidence type="ECO:0000256" key="1">
    <source>
        <dbReference type="ARBA" id="ARBA00005375"/>
    </source>
</evidence>
<dbReference type="InterPro" id="IPR029033">
    <property type="entry name" value="His_PPase_superfam"/>
</dbReference>
<evidence type="ECO:0000256" key="2">
    <source>
        <dbReference type="ARBA" id="ARBA00012632"/>
    </source>
</evidence>
<dbReference type="EMBL" id="JAPDRN010000040">
    <property type="protein sequence ID" value="KAJ9634163.1"/>
    <property type="molecule type" value="Genomic_DNA"/>
</dbReference>
<dbReference type="InterPro" id="IPR016274">
    <property type="entry name" value="Histidine_acid_Pase_euk"/>
</dbReference>